<dbReference type="AlphaFoldDB" id="F9UCX7"/>
<dbReference type="InterPro" id="IPR036465">
    <property type="entry name" value="vWFA_dom_sf"/>
</dbReference>
<name>F9UCX7_9GAMM</name>
<dbReference type="Gene3D" id="3.40.50.410">
    <property type="entry name" value="von Willebrand factor, type A domain"/>
    <property type="match status" value="1"/>
</dbReference>
<dbReference type="OrthoDB" id="9807628at2"/>
<evidence type="ECO:0000259" key="2">
    <source>
        <dbReference type="PROSITE" id="PS50234"/>
    </source>
</evidence>
<dbReference type="SUPFAM" id="SSF53300">
    <property type="entry name" value="vWA-like"/>
    <property type="match status" value="1"/>
</dbReference>
<dbReference type="Pfam" id="PF13519">
    <property type="entry name" value="VWA_2"/>
    <property type="match status" value="1"/>
</dbReference>
<dbReference type="PANTHER" id="PTHR22550:SF14">
    <property type="entry name" value="VWFA DOMAIN-CONTAINING PROTEIN"/>
    <property type="match status" value="1"/>
</dbReference>
<feature type="transmembrane region" description="Helical" evidence="1">
    <location>
        <begin position="66"/>
        <end position="85"/>
    </location>
</feature>
<feature type="domain" description="VWFA" evidence="2">
    <location>
        <begin position="98"/>
        <end position="301"/>
    </location>
</feature>
<evidence type="ECO:0000313" key="3">
    <source>
        <dbReference type="EMBL" id="EGV17721.1"/>
    </source>
</evidence>
<dbReference type="InterPro" id="IPR002035">
    <property type="entry name" value="VWF_A"/>
</dbReference>
<evidence type="ECO:0000256" key="1">
    <source>
        <dbReference type="SAM" id="Phobius"/>
    </source>
</evidence>
<protein>
    <submittedName>
        <fullName evidence="3">von Willebrand factor type A</fullName>
    </submittedName>
</protein>
<keyword evidence="4" id="KW-1185">Reference proteome</keyword>
<organism evidence="3 4">
    <name type="scientific">Thiocapsa marina 5811</name>
    <dbReference type="NCBI Taxonomy" id="768671"/>
    <lineage>
        <taxon>Bacteria</taxon>
        <taxon>Pseudomonadati</taxon>
        <taxon>Pseudomonadota</taxon>
        <taxon>Gammaproteobacteria</taxon>
        <taxon>Chromatiales</taxon>
        <taxon>Chromatiaceae</taxon>
        <taxon>Thiocapsa</taxon>
    </lineage>
</organism>
<evidence type="ECO:0000313" key="4">
    <source>
        <dbReference type="Proteomes" id="UP000005459"/>
    </source>
</evidence>
<dbReference type="Proteomes" id="UP000005459">
    <property type="component" value="Unassembled WGS sequence"/>
</dbReference>
<dbReference type="STRING" id="768671.ThimaDRAFT_2779"/>
<keyword evidence="1" id="KW-0812">Transmembrane</keyword>
<keyword evidence="1" id="KW-0472">Membrane</keyword>
<dbReference type="eggNOG" id="COG2304">
    <property type="taxonomic scope" value="Bacteria"/>
</dbReference>
<dbReference type="EMBL" id="AFWV01000009">
    <property type="protein sequence ID" value="EGV17721.1"/>
    <property type="molecule type" value="Genomic_DNA"/>
</dbReference>
<proteinExistence type="predicted"/>
<dbReference type="PROSITE" id="PS50234">
    <property type="entry name" value="VWFA"/>
    <property type="match status" value="1"/>
</dbReference>
<dbReference type="PANTHER" id="PTHR22550">
    <property type="entry name" value="SPORE GERMINATION PROTEIN"/>
    <property type="match status" value="1"/>
</dbReference>
<gene>
    <name evidence="3" type="ORF">ThimaDRAFT_2779</name>
</gene>
<dbReference type="InterPro" id="IPR050768">
    <property type="entry name" value="UPF0353/GerABKA_families"/>
</dbReference>
<keyword evidence="1" id="KW-1133">Transmembrane helix</keyword>
<dbReference type="SMART" id="SM00327">
    <property type="entry name" value="VWA"/>
    <property type="match status" value="1"/>
</dbReference>
<accession>F9UCX7</accession>
<sequence>MFEGGFHFEQPLWFLGLLAVLPVAYWLKRSAARAAQGPLHRYADPHLLPHLTGTRDLRTTERWGRFLTWSLLWTLVLTAMAGPRWDATDVRLFHPGNNLLILLDISRSMQVTDVTPSRLGRARHEISDLIRKNREARIGLIVFASVPHVISPITEDTQTILNALPALSSDLADPNLQGSRVGAALVRAEQLLAGLPEDSARSILLISDGDFEEPDLPEQFTGLASRGIRIHTLGIGTPEGGLVPGPAGGVIRDLGGEPIRSALDAPLLASLAEAGTGIHWIADYRDSDSDAILRAVSVSRLPPQSSDERTRVWNERYWIPVVLVMLLLLSRFRAPILRRRSST</sequence>
<reference evidence="3 4" key="1">
    <citation type="submission" date="2011-06" db="EMBL/GenBank/DDBJ databases">
        <title>The draft genome of Thiocapsa marina 5811.</title>
        <authorList>
            <consortium name="US DOE Joint Genome Institute (JGI-PGF)"/>
            <person name="Lucas S."/>
            <person name="Han J."/>
            <person name="Cheng J.-F."/>
            <person name="Goodwin L."/>
            <person name="Pitluck S."/>
            <person name="Peters L."/>
            <person name="Land M.L."/>
            <person name="Hauser L."/>
            <person name="Vogl K."/>
            <person name="Liu Z."/>
            <person name="Imhoff J."/>
            <person name="Thiel V."/>
            <person name="Frigaard N.-U."/>
            <person name="Bryant D."/>
            <person name="Woyke T.J."/>
        </authorList>
    </citation>
    <scope>NUCLEOTIDE SEQUENCE [LARGE SCALE GENOMIC DNA]</scope>
    <source>
        <strain evidence="3 4">5811</strain>
    </source>
</reference>
<dbReference type="RefSeq" id="WP_007193652.1">
    <property type="nucleotide sequence ID" value="NZ_AFWV01000009.1"/>
</dbReference>
<feature type="transmembrane region" description="Helical" evidence="1">
    <location>
        <begin position="12"/>
        <end position="27"/>
    </location>
</feature>